<protein>
    <submittedName>
        <fullName evidence="1">Uncharacterized protein involved in formate dehydrogenase formation</fullName>
    </submittedName>
</protein>
<dbReference type="RefSeq" id="WP_015263348.1">
    <property type="nucleotide sequence ID" value="NC_019903.1"/>
</dbReference>
<dbReference type="GO" id="GO:0008199">
    <property type="term" value="F:ferric iron binding"/>
    <property type="evidence" value="ECO:0007669"/>
    <property type="project" value="TreeGrafter"/>
</dbReference>
<dbReference type="Gene3D" id="3.90.1670.10">
    <property type="entry name" value="FdhE-like domain"/>
    <property type="match status" value="1"/>
</dbReference>
<dbReference type="EMBL" id="CP003344">
    <property type="protein sequence ID" value="AGA70387.1"/>
    <property type="molecule type" value="Genomic_DNA"/>
</dbReference>
<dbReference type="PANTHER" id="PTHR37689">
    <property type="entry name" value="PROTEIN FDHE"/>
    <property type="match status" value="1"/>
</dbReference>
<dbReference type="GO" id="GO:0005829">
    <property type="term" value="C:cytosol"/>
    <property type="evidence" value="ECO:0007669"/>
    <property type="project" value="TreeGrafter"/>
</dbReference>
<dbReference type="PANTHER" id="PTHR37689:SF1">
    <property type="entry name" value="PROTEIN FDHE"/>
    <property type="match status" value="1"/>
</dbReference>
<evidence type="ECO:0000313" key="1">
    <source>
        <dbReference type="EMBL" id="AGA70387.1"/>
    </source>
</evidence>
<dbReference type="AlphaFoldDB" id="L0FAY7"/>
<dbReference type="OrthoDB" id="9811074at2"/>
<organism evidence="1 2">
    <name type="scientific">Desulfitobacterium dichloroeliminans (strain LMG P-21439 / DCA1)</name>
    <dbReference type="NCBI Taxonomy" id="871963"/>
    <lineage>
        <taxon>Bacteria</taxon>
        <taxon>Bacillati</taxon>
        <taxon>Bacillota</taxon>
        <taxon>Clostridia</taxon>
        <taxon>Eubacteriales</taxon>
        <taxon>Desulfitobacteriaceae</taxon>
        <taxon>Desulfitobacterium</taxon>
    </lineage>
</organism>
<dbReference type="InterPro" id="IPR006452">
    <property type="entry name" value="Formate_DH_accessory"/>
</dbReference>
<proteinExistence type="predicted"/>
<evidence type="ECO:0000313" key="2">
    <source>
        <dbReference type="Proteomes" id="UP000010797"/>
    </source>
</evidence>
<dbReference type="HOGENOM" id="CLU_1105762_0_0_9"/>
<dbReference type="SUPFAM" id="SSF144020">
    <property type="entry name" value="FdhE-like"/>
    <property type="match status" value="1"/>
</dbReference>
<dbReference type="InterPro" id="IPR024064">
    <property type="entry name" value="FdhE-like_sf"/>
</dbReference>
<dbReference type="STRING" id="871963.Desdi_2982"/>
<keyword evidence="2" id="KW-1185">Reference proteome</keyword>
<dbReference type="KEGG" id="ddl:Desdi_2982"/>
<sequence length="242" mass="27014">MQTNILNNELNELHLSAVRENYLKLQAEIQLWQESQAPEVVAGVQLAQTSPYFTLDSLPEDSIVELWQRLNQVAGEPQEAAVLRILLHKFKDGETLEDANAARLQLALAGIAQLICQTSINTPSEENQSFGTCPVCGEKHFMTVLARPLGKRYQKCLVCSYQRPVGASGCASCGSEDAKKQTYLKSEKYPGIEIGVCSDCGSYFKQVDLRELNTQDLVWEDIRTMPLNYAAEQWLAGQKGWN</sequence>
<reference evidence="2" key="1">
    <citation type="submission" date="2012-02" db="EMBL/GenBank/DDBJ databases">
        <title>Complete sequence of Desulfitobacterium dichloroeliminans LMG P-21439.</title>
        <authorList>
            <person name="Lucas S."/>
            <person name="Han J."/>
            <person name="Lapidus A."/>
            <person name="Cheng J.-F."/>
            <person name="Goodwin L."/>
            <person name="Pitluck S."/>
            <person name="Peters L."/>
            <person name="Ovchinnikova G."/>
            <person name="Teshima H."/>
            <person name="Detter J.C."/>
            <person name="Han C."/>
            <person name="Tapia R."/>
            <person name="Land M."/>
            <person name="Hauser L."/>
            <person name="Kyrpides N."/>
            <person name="Ivanova N."/>
            <person name="Pagani I."/>
            <person name="Kruse T."/>
            <person name="de Vos W.M."/>
            <person name="Boon N."/>
            <person name="Smidt H."/>
            <person name="Woyke T."/>
        </authorList>
    </citation>
    <scope>NUCLEOTIDE SEQUENCE [LARGE SCALE GENOMIC DNA]</scope>
    <source>
        <strain evidence="2">LMG P-21439 / DCA1</strain>
    </source>
</reference>
<dbReference type="GO" id="GO:0051604">
    <property type="term" value="P:protein maturation"/>
    <property type="evidence" value="ECO:0007669"/>
    <property type="project" value="TreeGrafter"/>
</dbReference>
<accession>L0FAY7</accession>
<dbReference type="eggNOG" id="COG3058">
    <property type="taxonomic scope" value="Bacteria"/>
</dbReference>
<gene>
    <name evidence="1" type="ordered locus">Desdi_2982</name>
</gene>
<name>L0FAY7_DESDL</name>
<dbReference type="Proteomes" id="UP000010797">
    <property type="component" value="Chromosome"/>
</dbReference>